<dbReference type="Proteomes" id="UP000004508">
    <property type="component" value="Unassembled WGS sequence"/>
</dbReference>
<dbReference type="OrthoDB" id="513181at2"/>
<protein>
    <submittedName>
        <fullName evidence="1">Transcriptional regulator</fullName>
    </submittedName>
</protein>
<sequence>MIKAYFDSPAFLQAIDQIRLDRKLSWYQVTKATGLDPNNIRRVGTREKNGFNSNAVAALVLWSGLDPREYMKWKNS</sequence>
<dbReference type="InParanoid" id="D6U270"/>
<accession>D6U270</accession>
<dbReference type="AlphaFoldDB" id="D6U270"/>
<keyword evidence="2" id="KW-1185">Reference proteome</keyword>
<dbReference type="SUPFAM" id="SSF47413">
    <property type="entry name" value="lambda repressor-like DNA-binding domains"/>
    <property type="match status" value="1"/>
</dbReference>
<proteinExistence type="predicted"/>
<dbReference type="STRING" id="485913.Krac_3581"/>
<organism evidence="1 2">
    <name type="scientific">Ktedonobacter racemifer DSM 44963</name>
    <dbReference type="NCBI Taxonomy" id="485913"/>
    <lineage>
        <taxon>Bacteria</taxon>
        <taxon>Bacillati</taxon>
        <taxon>Chloroflexota</taxon>
        <taxon>Ktedonobacteria</taxon>
        <taxon>Ktedonobacterales</taxon>
        <taxon>Ktedonobacteraceae</taxon>
        <taxon>Ktedonobacter</taxon>
    </lineage>
</organism>
<dbReference type="EMBL" id="ADVG01000004">
    <property type="protein sequence ID" value="EFH82738.1"/>
    <property type="molecule type" value="Genomic_DNA"/>
</dbReference>
<dbReference type="InterPro" id="IPR010982">
    <property type="entry name" value="Lambda_DNA-bd_dom_sf"/>
</dbReference>
<dbReference type="GO" id="GO:0003677">
    <property type="term" value="F:DNA binding"/>
    <property type="evidence" value="ECO:0007669"/>
    <property type="project" value="InterPro"/>
</dbReference>
<reference evidence="1 2" key="1">
    <citation type="journal article" date="2011" name="Stand. Genomic Sci.">
        <title>Non-contiguous finished genome sequence and contextual data of the filamentous soil bacterium Ktedonobacter racemifer type strain (SOSP1-21).</title>
        <authorList>
            <person name="Chang Y.J."/>
            <person name="Land M."/>
            <person name="Hauser L."/>
            <person name="Chertkov O."/>
            <person name="Del Rio T.G."/>
            <person name="Nolan M."/>
            <person name="Copeland A."/>
            <person name="Tice H."/>
            <person name="Cheng J.F."/>
            <person name="Lucas S."/>
            <person name="Han C."/>
            <person name="Goodwin L."/>
            <person name="Pitluck S."/>
            <person name="Ivanova N."/>
            <person name="Ovchinikova G."/>
            <person name="Pati A."/>
            <person name="Chen A."/>
            <person name="Palaniappan K."/>
            <person name="Mavromatis K."/>
            <person name="Liolios K."/>
            <person name="Brettin T."/>
            <person name="Fiebig A."/>
            <person name="Rohde M."/>
            <person name="Abt B."/>
            <person name="Goker M."/>
            <person name="Detter J.C."/>
            <person name="Woyke T."/>
            <person name="Bristow J."/>
            <person name="Eisen J.A."/>
            <person name="Markowitz V."/>
            <person name="Hugenholtz P."/>
            <person name="Kyrpides N.C."/>
            <person name="Klenk H.P."/>
            <person name="Lapidus A."/>
        </authorList>
    </citation>
    <scope>NUCLEOTIDE SEQUENCE [LARGE SCALE GENOMIC DNA]</scope>
    <source>
        <strain evidence="2">DSM 44963</strain>
    </source>
</reference>
<gene>
    <name evidence="1" type="ORF">Krac_3581</name>
</gene>
<evidence type="ECO:0000313" key="1">
    <source>
        <dbReference type="EMBL" id="EFH82738.1"/>
    </source>
</evidence>
<evidence type="ECO:0000313" key="2">
    <source>
        <dbReference type="Proteomes" id="UP000004508"/>
    </source>
</evidence>
<name>D6U270_KTERA</name>
<dbReference type="RefSeq" id="WP_007921090.1">
    <property type="nucleotide sequence ID" value="NZ_ADVG01000004.1"/>
</dbReference>
<comment type="caution">
    <text evidence="1">The sequence shown here is derived from an EMBL/GenBank/DDBJ whole genome shotgun (WGS) entry which is preliminary data.</text>
</comment>